<organism evidence="1">
    <name type="scientific">Phytophthora nicotianae</name>
    <name type="common">Potato buckeye rot agent</name>
    <name type="synonym">Phytophthora parasitica</name>
    <dbReference type="NCBI Taxonomy" id="4792"/>
    <lineage>
        <taxon>Eukaryota</taxon>
        <taxon>Sar</taxon>
        <taxon>Stramenopiles</taxon>
        <taxon>Oomycota</taxon>
        <taxon>Peronosporomycetes</taxon>
        <taxon>Peronosporales</taxon>
        <taxon>Peronosporaceae</taxon>
        <taxon>Phytophthora</taxon>
    </lineage>
</organism>
<dbReference type="AlphaFoldDB" id="W2G5M9"/>
<dbReference type="Proteomes" id="UP000053236">
    <property type="component" value="Unassembled WGS sequence"/>
</dbReference>
<dbReference type="EMBL" id="KI688381">
    <property type="protein sequence ID" value="ETK77560.1"/>
    <property type="molecule type" value="Genomic_DNA"/>
</dbReference>
<evidence type="ECO:0000313" key="1">
    <source>
        <dbReference type="EMBL" id="ETK77560.1"/>
    </source>
</evidence>
<protein>
    <submittedName>
        <fullName evidence="1">Uncharacterized protein</fullName>
    </submittedName>
</protein>
<reference evidence="1" key="1">
    <citation type="submission" date="2013-11" db="EMBL/GenBank/DDBJ databases">
        <title>The Genome Sequence of Phytophthora parasitica CJ02B3.</title>
        <authorList>
            <consortium name="The Broad Institute Genomics Platform"/>
            <person name="Russ C."/>
            <person name="Tyler B."/>
            <person name="Panabieres F."/>
            <person name="Shan W."/>
            <person name="Tripathy S."/>
            <person name="Grunwald N."/>
            <person name="Machado M."/>
            <person name="Johnson C.S."/>
            <person name="Arredondo F."/>
            <person name="Hong C."/>
            <person name="Coffey M."/>
            <person name="Young S.K."/>
            <person name="Zeng Q."/>
            <person name="Gargeya S."/>
            <person name="Fitzgerald M."/>
            <person name="Abouelleil A."/>
            <person name="Alvarado L."/>
            <person name="Chapman S.B."/>
            <person name="Gainer-Dewar J."/>
            <person name="Goldberg J."/>
            <person name="Griggs A."/>
            <person name="Gujja S."/>
            <person name="Hansen M."/>
            <person name="Howarth C."/>
            <person name="Imamovic A."/>
            <person name="Ireland A."/>
            <person name="Larimer J."/>
            <person name="McCowan C."/>
            <person name="Murphy C."/>
            <person name="Pearson M."/>
            <person name="Poon T.W."/>
            <person name="Priest M."/>
            <person name="Roberts A."/>
            <person name="Saif S."/>
            <person name="Shea T."/>
            <person name="Sykes S."/>
            <person name="Wortman J."/>
            <person name="Nusbaum C."/>
            <person name="Birren B."/>
        </authorList>
    </citation>
    <scope>NUCLEOTIDE SEQUENCE [LARGE SCALE GENOMIC DNA]</scope>
    <source>
        <strain evidence="1">CJ02B3</strain>
    </source>
</reference>
<gene>
    <name evidence="1" type="ORF">L915_16189</name>
</gene>
<proteinExistence type="predicted"/>
<sequence length="88" mass="9730">MAALDHQPSQSQHFVVGPLSPGVSIQIFFQTHCVKIPSGGVDVLEAQVTPPVISVHPRATFLASNGYDEDCQIRRQIFLRSFQNLELN</sequence>
<accession>W2G5M9</accession>
<name>W2G5M9_PHYNI</name>
<dbReference type="VEuPathDB" id="FungiDB:PPTG_23862"/>